<reference evidence="2" key="1">
    <citation type="submission" date="2019-11" db="EMBL/GenBank/DDBJ databases">
        <title>Genome sequence of Heliorestis convoluta strain HH, an alkaliphilic and minimalistic phototrophic bacterium from a soda lake in Egypt.</title>
        <authorList>
            <person name="Dewey E.D."/>
            <person name="Stokes L.M."/>
            <person name="Burchell B.M."/>
            <person name="Shaffer K.N."/>
            <person name="Huntington A.M."/>
            <person name="Baker J.M."/>
            <person name="Nadendla S."/>
            <person name="Giglio M.G."/>
            <person name="Touchman J.W."/>
            <person name="Blankenship R.E."/>
            <person name="Madigan M.T."/>
            <person name="Sattley W.M."/>
        </authorList>
    </citation>
    <scope>NUCLEOTIDE SEQUENCE [LARGE SCALE GENOMIC DNA]</scope>
    <source>
        <strain evidence="2">HH</strain>
    </source>
</reference>
<dbReference type="KEGG" id="hcv:FTV88_1381"/>
<accession>A0A5Q2MXW9</accession>
<protein>
    <submittedName>
        <fullName evidence="1">Gluconate 2-dehydrogenase subunit 3 family protein</fullName>
    </submittedName>
</protein>
<dbReference type="AlphaFoldDB" id="A0A5Q2MXW9"/>
<evidence type="ECO:0000313" key="2">
    <source>
        <dbReference type="Proteomes" id="UP000366051"/>
    </source>
</evidence>
<organism evidence="1 2">
    <name type="scientific">Heliorestis convoluta</name>
    <dbReference type="NCBI Taxonomy" id="356322"/>
    <lineage>
        <taxon>Bacteria</taxon>
        <taxon>Bacillati</taxon>
        <taxon>Bacillota</taxon>
        <taxon>Clostridia</taxon>
        <taxon>Eubacteriales</taxon>
        <taxon>Heliobacteriaceae</taxon>
        <taxon>Heliorestis</taxon>
    </lineage>
</organism>
<keyword evidence="2" id="KW-1185">Reference proteome</keyword>
<gene>
    <name evidence="1" type="ORF">FTV88_1381</name>
</gene>
<dbReference type="InterPro" id="IPR027056">
    <property type="entry name" value="Gluconate_2DH_su3"/>
</dbReference>
<dbReference type="RefSeq" id="WP_153724885.1">
    <property type="nucleotide sequence ID" value="NZ_CP045875.1"/>
</dbReference>
<proteinExistence type="predicted"/>
<dbReference type="Proteomes" id="UP000366051">
    <property type="component" value="Chromosome"/>
</dbReference>
<name>A0A5Q2MXW9_9FIRM</name>
<sequence length="203" mass="23393">MKEQDRWDENTYHVIQSRLKAPGMPTFFSPQELALLKAALHRLLDEEDQAIIARVAGQIDEHLTEKRGQGYRKVGVPKEEVLFRSGLAWLDATALQRYEQSFLQLTPQEKDEILGQVQRGEIAWTEIGPKDFFNKLLNTAVDFFFSQPEIWSEIGYGGPAYPRGYYRIEYGLKDPWEARLKPELVEERAKAGMGPGPVRRVDR</sequence>
<evidence type="ECO:0000313" key="1">
    <source>
        <dbReference type="EMBL" id="QGG47528.1"/>
    </source>
</evidence>
<dbReference type="EMBL" id="CP045875">
    <property type="protein sequence ID" value="QGG47528.1"/>
    <property type="molecule type" value="Genomic_DNA"/>
</dbReference>
<dbReference type="Pfam" id="PF13618">
    <property type="entry name" value="Gluconate_2-dh3"/>
    <property type="match status" value="1"/>
</dbReference>
<dbReference type="OrthoDB" id="63962at2"/>